<keyword evidence="2 5" id="KW-0058">Aromatic hydrocarbons catabolism</keyword>
<evidence type="ECO:0000256" key="5">
    <source>
        <dbReference type="HAMAP-Rule" id="MF_01657"/>
    </source>
</evidence>
<dbReference type="Proteomes" id="UP000280434">
    <property type="component" value="Unassembled WGS sequence"/>
</dbReference>
<feature type="binding site" evidence="5">
    <location>
        <begin position="10"/>
        <end position="13"/>
    </location>
    <ligand>
        <name>NAD(+)</name>
        <dbReference type="ChEBI" id="CHEBI:57540"/>
    </ligand>
</feature>
<evidence type="ECO:0000313" key="7">
    <source>
        <dbReference type="EMBL" id="RKP49309.1"/>
    </source>
</evidence>
<comment type="catalytic activity">
    <reaction evidence="5">
        <text>acetaldehyde + NAD(+) + CoA = acetyl-CoA + NADH + H(+)</text>
        <dbReference type="Rhea" id="RHEA:23288"/>
        <dbReference type="ChEBI" id="CHEBI:15343"/>
        <dbReference type="ChEBI" id="CHEBI:15378"/>
        <dbReference type="ChEBI" id="CHEBI:57287"/>
        <dbReference type="ChEBI" id="CHEBI:57288"/>
        <dbReference type="ChEBI" id="CHEBI:57540"/>
        <dbReference type="ChEBI" id="CHEBI:57945"/>
        <dbReference type="EC" id="1.2.1.10"/>
    </reaction>
</comment>
<name>A0A494XMH7_9BURK</name>
<feature type="domain" description="Semialdehyde dehydrogenase NAD-binding" evidence="6">
    <location>
        <begin position="4"/>
        <end position="117"/>
    </location>
</feature>
<dbReference type="Pfam" id="PF09290">
    <property type="entry name" value="AcetDehyd-dimer"/>
    <property type="match status" value="1"/>
</dbReference>
<dbReference type="Pfam" id="PF01118">
    <property type="entry name" value="Semialdhyde_dh"/>
    <property type="match status" value="1"/>
</dbReference>
<comment type="similarity">
    <text evidence="1 5">Belongs to the acetaldehyde dehydrogenase family.</text>
</comment>
<reference evidence="7 8" key="1">
    <citation type="submission" date="2018-10" db="EMBL/GenBank/DDBJ databases">
        <title>Paraburkholderia sp. 7MK8-2, isolated from soil.</title>
        <authorList>
            <person name="Gao Z.-H."/>
            <person name="Qiu L.-H."/>
        </authorList>
    </citation>
    <scope>NUCLEOTIDE SEQUENCE [LARGE SCALE GENOMIC DNA]</scope>
    <source>
        <strain evidence="7 8">7MK8-2</strain>
    </source>
</reference>
<dbReference type="SUPFAM" id="SSF55347">
    <property type="entry name" value="Glyceraldehyde-3-phosphate dehydrogenase-like, C-terminal domain"/>
    <property type="match status" value="1"/>
</dbReference>
<dbReference type="AlphaFoldDB" id="A0A494XMH7"/>
<dbReference type="GO" id="GO:0051287">
    <property type="term" value="F:NAD binding"/>
    <property type="evidence" value="ECO:0007669"/>
    <property type="project" value="UniProtKB-UniRule"/>
</dbReference>
<dbReference type="SMART" id="SM00859">
    <property type="entry name" value="Semialdhyde_dh"/>
    <property type="match status" value="1"/>
</dbReference>
<dbReference type="Gene3D" id="3.40.50.720">
    <property type="entry name" value="NAD(P)-binding Rossmann-like Domain"/>
    <property type="match status" value="1"/>
</dbReference>
<evidence type="ECO:0000256" key="3">
    <source>
        <dbReference type="ARBA" id="ARBA00023002"/>
    </source>
</evidence>
<dbReference type="EC" id="1.2.1.10" evidence="5"/>
<dbReference type="Gene3D" id="3.30.360.10">
    <property type="entry name" value="Dihydrodipicolinate Reductase, domain 2"/>
    <property type="match status" value="1"/>
</dbReference>
<dbReference type="SUPFAM" id="SSF51735">
    <property type="entry name" value="NAD(P)-binding Rossmann-fold domains"/>
    <property type="match status" value="1"/>
</dbReference>
<evidence type="ECO:0000259" key="6">
    <source>
        <dbReference type="SMART" id="SM00859"/>
    </source>
</evidence>
<evidence type="ECO:0000256" key="1">
    <source>
        <dbReference type="ARBA" id="ARBA00009244"/>
    </source>
</evidence>
<evidence type="ECO:0000256" key="2">
    <source>
        <dbReference type="ARBA" id="ARBA00022797"/>
    </source>
</evidence>
<dbReference type="InterPro" id="IPR003361">
    <property type="entry name" value="Acetaldehyde_dehydrogenase"/>
</dbReference>
<dbReference type="InterPro" id="IPR015426">
    <property type="entry name" value="Acetylaldehyde_DH_C"/>
</dbReference>
<accession>A0A494XMH7</accession>
<gene>
    <name evidence="7" type="ORF">D7S89_11095</name>
</gene>
<evidence type="ECO:0000256" key="4">
    <source>
        <dbReference type="ARBA" id="ARBA00023027"/>
    </source>
</evidence>
<feature type="binding site" evidence="5">
    <location>
        <begin position="157"/>
        <end position="165"/>
    </location>
    <ligand>
        <name>NAD(+)</name>
        <dbReference type="ChEBI" id="CHEBI:57540"/>
    </ligand>
</feature>
<dbReference type="CDD" id="cd23933">
    <property type="entry name" value="ALDH_C"/>
    <property type="match status" value="1"/>
</dbReference>
<organism evidence="7 8">
    <name type="scientific">Trinickia fusca</name>
    <dbReference type="NCBI Taxonomy" id="2419777"/>
    <lineage>
        <taxon>Bacteria</taxon>
        <taxon>Pseudomonadati</taxon>
        <taxon>Pseudomonadota</taxon>
        <taxon>Betaproteobacteria</taxon>
        <taxon>Burkholderiales</taxon>
        <taxon>Burkholderiaceae</taxon>
        <taxon>Trinickia</taxon>
    </lineage>
</organism>
<dbReference type="PIRSF" id="PIRSF015689">
    <property type="entry name" value="Actaldh_dh_actl"/>
    <property type="match status" value="1"/>
</dbReference>
<dbReference type="HAMAP" id="MF_01657">
    <property type="entry name" value="Ac_ald_DH_ac"/>
    <property type="match status" value="1"/>
</dbReference>
<dbReference type="NCBIfam" id="NF006157">
    <property type="entry name" value="PRK08300.1"/>
    <property type="match status" value="1"/>
</dbReference>
<comment type="caution">
    <text evidence="7">The sequence shown here is derived from an EMBL/GenBank/DDBJ whole genome shotgun (WGS) entry which is preliminary data.</text>
</comment>
<keyword evidence="3 5" id="KW-0560">Oxidoreductase</keyword>
<feature type="binding site" evidence="5">
    <location>
        <position position="267"/>
    </location>
    <ligand>
        <name>NAD(+)</name>
        <dbReference type="ChEBI" id="CHEBI:57540"/>
    </ligand>
</feature>
<evidence type="ECO:0000313" key="8">
    <source>
        <dbReference type="Proteomes" id="UP000280434"/>
    </source>
</evidence>
<keyword evidence="8" id="KW-1185">Reference proteome</keyword>
<proteinExistence type="inferred from homology"/>
<dbReference type="OrthoDB" id="9786743at2"/>
<dbReference type="NCBIfam" id="TIGR03215">
    <property type="entry name" value="ac_ald_DH_ac"/>
    <property type="match status" value="1"/>
</dbReference>
<dbReference type="InterPro" id="IPR000534">
    <property type="entry name" value="Semialdehyde_DH_NAD-bd"/>
</dbReference>
<keyword evidence="4 5" id="KW-0520">NAD</keyword>
<dbReference type="EMBL" id="RBZV01000003">
    <property type="protein sequence ID" value="RKP49309.1"/>
    <property type="molecule type" value="Genomic_DNA"/>
</dbReference>
<dbReference type="GO" id="GO:0008774">
    <property type="term" value="F:acetaldehyde dehydrogenase (acetylating) activity"/>
    <property type="evidence" value="ECO:0007669"/>
    <property type="project" value="UniProtKB-UniRule"/>
</dbReference>
<feature type="active site" description="Acyl-thioester intermediate" evidence="5">
    <location>
        <position position="125"/>
    </location>
</feature>
<sequence length="298" mass="31758">MNNRVAIIGSGNIGCDLLTKVKRSRFLSCAIVAGQRPQSPGIAYAKSLGVRTSADGVSALLNDPDSFDMVFDATSALAHMQHARFFEEMGKTIIDLTPSARGKWCVPVINGGQMSRGMNINMVTCGGQAAAPIAHALATASNGVEYVEVVSSISATSAGPATRLNVNEYLSVTEAAIRGFAKCDRAKAILNINPAVPPVTMQTTVFAKLRNADEAKVSEAVHAVVEKVTKYVPGYELIVEPRIDGDRWMTMVRVQGAGAYLPSYAGNLDIITSAAVQVAETISNQQYTRGESHVDRLR</sequence>
<protein>
    <recommendedName>
        <fullName evidence="5">Acetaldehyde dehydrogenase</fullName>
        <ecNumber evidence="5">1.2.1.10</ecNumber>
    </recommendedName>
    <alternativeName>
        <fullName evidence="5">Acetaldehyde dehydrogenase [acetylating]</fullName>
    </alternativeName>
</protein>
<dbReference type="InterPro" id="IPR036291">
    <property type="entry name" value="NAD(P)-bd_dom_sf"/>
</dbReference>